<gene>
    <name evidence="1" type="ORF">N7U66_12995</name>
</gene>
<dbReference type="RefSeq" id="WP_267675655.1">
    <property type="nucleotide sequence ID" value="NZ_CP113088.1"/>
</dbReference>
<dbReference type="KEGG" id="lnu:N7U66_12995"/>
<keyword evidence="2" id="KW-1185">Reference proteome</keyword>
<accession>A0A9E8SFU2</accession>
<dbReference type="EMBL" id="CP113088">
    <property type="protein sequence ID" value="WAC01085.1"/>
    <property type="molecule type" value="Genomic_DNA"/>
</dbReference>
<organism evidence="1 2">
    <name type="scientific">Lacinutrix neustonica</name>
    <dbReference type="NCBI Taxonomy" id="2980107"/>
    <lineage>
        <taxon>Bacteria</taxon>
        <taxon>Pseudomonadati</taxon>
        <taxon>Bacteroidota</taxon>
        <taxon>Flavobacteriia</taxon>
        <taxon>Flavobacteriales</taxon>
        <taxon>Flavobacteriaceae</taxon>
        <taxon>Lacinutrix</taxon>
    </lineage>
</organism>
<name>A0A9E8SFU2_9FLAO</name>
<sequence length="41" mass="4782">MVNIEQIKDQGGNGYNYAKLHFERKQLALKYLESLIEVAKK</sequence>
<evidence type="ECO:0000313" key="2">
    <source>
        <dbReference type="Proteomes" id="UP001164705"/>
    </source>
</evidence>
<protein>
    <submittedName>
        <fullName evidence="1">Uncharacterized protein</fullName>
    </submittedName>
</protein>
<dbReference type="AlphaFoldDB" id="A0A9E8SFU2"/>
<dbReference type="Proteomes" id="UP001164705">
    <property type="component" value="Chromosome"/>
</dbReference>
<evidence type="ECO:0000313" key="1">
    <source>
        <dbReference type="EMBL" id="WAC01085.1"/>
    </source>
</evidence>
<proteinExistence type="predicted"/>
<reference evidence="1" key="1">
    <citation type="submission" date="2022-11" db="EMBL/GenBank/DDBJ databases">
        <title>Lacinutrix neustonica HL-RS19T sp. nov., isolated from the surface microlayer sample of brackish Lake Shihwa.</title>
        <authorList>
            <person name="Choi J.Y."/>
            <person name="Hwang C.Y."/>
        </authorList>
    </citation>
    <scope>NUCLEOTIDE SEQUENCE</scope>
    <source>
        <strain evidence="1">HL-RS19</strain>
    </source>
</reference>